<reference evidence="2" key="1">
    <citation type="submission" date="2021-01" db="EMBL/GenBank/DDBJ databases">
        <authorList>
            <person name="Corre E."/>
            <person name="Pelletier E."/>
            <person name="Niang G."/>
            <person name="Scheremetjew M."/>
            <person name="Finn R."/>
            <person name="Kale V."/>
            <person name="Holt S."/>
            <person name="Cochrane G."/>
            <person name="Meng A."/>
            <person name="Brown T."/>
            <person name="Cohen L."/>
        </authorList>
    </citation>
    <scope>NUCLEOTIDE SEQUENCE</scope>
    <source>
        <strain evidence="2">CCMP219</strain>
    </source>
</reference>
<feature type="compositionally biased region" description="Low complexity" evidence="1">
    <location>
        <begin position="66"/>
        <end position="75"/>
    </location>
</feature>
<feature type="region of interest" description="Disordered" evidence="1">
    <location>
        <begin position="127"/>
        <end position="157"/>
    </location>
</feature>
<protein>
    <submittedName>
        <fullName evidence="2">Uncharacterized protein</fullName>
    </submittedName>
</protein>
<evidence type="ECO:0000313" key="2">
    <source>
        <dbReference type="EMBL" id="CAD8286595.1"/>
    </source>
</evidence>
<proteinExistence type="predicted"/>
<accession>A0A7R9V7P9</accession>
<feature type="region of interest" description="Disordered" evidence="1">
    <location>
        <begin position="27"/>
        <end position="88"/>
    </location>
</feature>
<sequence length="199" mass="20521">MASSSSEAATAAVLSLQDGLIHHTAAMLAEQQSPAKRRGDGGGGSGILQIVAGDGARSSCHDKGAGDAAGHALTHGTGGGAARSSAPSVADRLRQAFVKSRKTTISTEQLFSLDRKPTSYDLRMGAAADDGRIPSGMQEPLSRTRSRHSTGSTAVGAPSMQSIIADLLWTYDALRSNKSGLRPVHSEPCSTRPLSSTRP</sequence>
<feature type="region of interest" description="Disordered" evidence="1">
    <location>
        <begin position="179"/>
        <end position="199"/>
    </location>
</feature>
<gene>
    <name evidence="2" type="ORF">CEUR00632_LOCUS6633</name>
</gene>
<name>A0A7R9V7P9_9CHLO</name>
<feature type="compositionally biased region" description="Polar residues" evidence="1">
    <location>
        <begin position="188"/>
        <end position="199"/>
    </location>
</feature>
<dbReference type="AlphaFoldDB" id="A0A7R9V7P9"/>
<organism evidence="2">
    <name type="scientific">Chlamydomonas euryale</name>
    <dbReference type="NCBI Taxonomy" id="1486919"/>
    <lineage>
        <taxon>Eukaryota</taxon>
        <taxon>Viridiplantae</taxon>
        <taxon>Chlorophyta</taxon>
        <taxon>core chlorophytes</taxon>
        <taxon>Chlorophyceae</taxon>
        <taxon>CS clade</taxon>
        <taxon>Chlamydomonadales</taxon>
        <taxon>Chlamydomonadaceae</taxon>
        <taxon>Chlamydomonas</taxon>
    </lineage>
</organism>
<dbReference type="EMBL" id="HBEC01014384">
    <property type="protein sequence ID" value="CAD8286595.1"/>
    <property type="molecule type" value="Transcribed_RNA"/>
</dbReference>
<evidence type="ECO:0000256" key="1">
    <source>
        <dbReference type="SAM" id="MobiDB-lite"/>
    </source>
</evidence>